<dbReference type="Gene3D" id="3.40.50.1700">
    <property type="entry name" value="Glycoside hydrolase family 3 C-terminal domain"/>
    <property type="match status" value="1"/>
</dbReference>
<dbReference type="SUPFAM" id="SSF52279">
    <property type="entry name" value="Beta-D-glucan exohydrolase, C-terminal domain"/>
    <property type="match status" value="1"/>
</dbReference>
<reference evidence="9" key="1">
    <citation type="submission" date="2017-11" db="EMBL/GenBank/DDBJ databases">
        <authorList>
            <person name="Duchaud E."/>
        </authorList>
    </citation>
    <scope>NUCLEOTIDE SEQUENCE [LARGE SCALE GENOMIC DNA]</scope>
    <source>
        <strain evidence="9">Tenacibaculum sp. TNO020</strain>
    </source>
</reference>
<evidence type="ECO:0000256" key="2">
    <source>
        <dbReference type="ARBA" id="ARBA00005336"/>
    </source>
</evidence>
<dbReference type="GO" id="GO:0009254">
    <property type="term" value="P:peptidoglycan turnover"/>
    <property type="evidence" value="ECO:0007669"/>
    <property type="project" value="TreeGrafter"/>
</dbReference>
<dbReference type="InterPro" id="IPR036881">
    <property type="entry name" value="Glyco_hydro_3_C_sf"/>
</dbReference>
<keyword evidence="5" id="KW-0326">Glycosidase</keyword>
<evidence type="ECO:0000256" key="5">
    <source>
        <dbReference type="ARBA" id="ARBA00023295"/>
    </source>
</evidence>
<organism evidence="8 9">
    <name type="scientific">Tenacibaculum piscium</name>
    <dbReference type="NCBI Taxonomy" id="1458515"/>
    <lineage>
        <taxon>Bacteria</taxon>
        <taxon>Pseudomonadati</taxon>
        <taxon>Bacteroidota</taxon>
        <taxon>Flavobacteriia</taxon>
        <taxon>Flavobacteriales</taxon>
        <taxon>Flavobacteriaceae</taxon>
        <taxon>Tenacibaculum</taxon>
    </lineage>
</organism>
<keyword evidence="9" id="KW-1185">Reference proteome</keyword>
<dbReference type="InterPro" id="IPR012338">
    <property type="entry name" value="Beta-lactam/transpept-like"/>
</dbReference>
<name>A0A2H1YEV4_9FLAO</name>
<dbReference type="EC" id="3.2.1.52" evidence="3"/>
<gene>
    <name evidence="8" type="ORF">TNO020_180058</name>
</gene>
<dbReference type="GO" id="GO:0005975">
    <property type="term" value="P:carbohydrate metabolic process"/>
    <property type="evidence" value="ECO:0007669"/>
    <property type="project" value="InterPro"/>
</dbReference>
<evidence type="ECO:0000259" key="6">
    <source>
        <dbReference type="Pfam" id="PF00144"/>
    </source>
</evidence>
<feature type="domain" description="Beta-lactamase-related" evidence="6">
    <location>
        <begin position="605"/>
        <end position="957"/>
    </location>
</feature>
<dbReference type="AlphaFoldDB" id="A0A2H1YEV4"/>
<comment type="catalytic activity">
    <reaction evidence="1">
        <text>Hydrolysis of terminal non-reducing N-acetyl-D-hexosamine residues in N-acetyl-beta-D-hexosaminides.</text>
        <dbReference type="EC" id="3.2.1.52"/>
    </reaction>
</comment>
<sequence>MKKILTILVFTCIQFIQAQQTGISKTPILNDPLSVKDVESQQKWVDAILNSMSIDEKIGQLFMIQAYSNKGEKHQNFITNMIKKYHVGNLIFMQGTPDKQVTLNNKYQAVSKVPLLIGFDGEWGLDMRLKNTYRFPWNMTLGAIQDDKLLIETGKRIGEHCKRVGIHINFAPVVDINTNPKNPIIGNRSFGENKENVTRKAIAFTKGMQSVGVLANAKHFPGHGDTATDSHLTLPTIHFDEQRLDSIELYPFKKMFEKGVASVMTAHLSIPALEPNVKLPSSLSKNVVTDLLQEKLGFKGLIITDGLNMKGAANYSSPAAINVAAILAGNDVLLIPQDIPETIRLLKDAVLTGKITENRLNHSVEKILKAKYLVGLDTYKPIETQNIISDINSPYDEVLHRKLIKNAITVVKNNDTILPIRNLKNKKIAYVSLGDDSGKPFVNMLKNYTKVDVVSADNLSLLLQKLQQYNLVIVGFHKSNKNPWKGYQFSHKEVTWLQEISKNNKVILNVFANPYSLLKVNSFENIESVVVSYQNSVLSQELSAQGLFGAFDLKGKLPVSIHQNIKEGTGLFIKGMNVFQYTIPEEAGVSSEKLAIIDKRIDTILMKKMAPGGQIFVAKNGKVIYHKSFGFHTFSKKKAVKKSDIYDLASLTKILASLPMIMKAEEEKKISLYASLGDILPRYKDSNKDTILLKEILSHYGRLRSWIPFYLRTKDEKTGRNDTKYYRNKRSKDFNIKIANHLYMKNSYKDSIYKQIVDAKQRKKRGYKYSDLGYYMFKEIIELKYKEPLNILVDDFFYSGLGADRTTYLPLEKFSKSEIVPTERDTYYRNQLVHGYVHDMGAAMIGGVGGHAGLFSNANDVGKIMQLYLQGGNYGDKKYLASETIDKFNKRYYQDRKVRRGLGFDKPQLNPKIKATCGCVSDTSFGHSGFTGTYTWVDPATDIVYVFLSNRVYPTMRNRGLIKSNIRTKIQEDIQNAIFMQD</sequence>
<evidence type="ECO:0000313" key="8">
    <source>
        <dbReference type="EMBL" id="SOS74029.1"/>
    </source>
</evidence>
<dbReference type="GO" id="GO:0004563">
    <property type="term" value="F:beta-N-acetylhexosaminidase activity"/>
    <property type="evidence" value="ECO:0007669"/>
    <property type="project" value="UniProtKB-EC"/>
</dbReference>
<evidence type="ECO:0000259" key="7">
    <source>
        <dbReference type="Pfam" id="PF00933"/>
    </source>
</evidence>
<dbReference type="PANTHER" id="PTHR30480:SF13">
    <property type="entry name" value="BETA-HEXOSAMINIDASE"/>
    <property type="match status" value="1"/>
</dbReference>
<evidence type="ECO:0000256" key="3">
    <source>
        <dbReference type="ARBA" id="ARBA00012663"/>
    </source>
</evidence>
<feature type="domain" description="Glycoside hydrolase family 3 N-terminal" evidence="7">
    <location>
        <begin position="54"/>
        <end position="369"/>
    </location>
</feature>
<dbReference type="InterPro" id="IPR001764">
    <property type="entry name" value="Glyco_hydro_3_N"/>
</dbReference>
<dbReference type="InterPro" id="IPR001466">
    <property type="entry name" value="Beta-lactam-related"/>
</dbReference>
<accession>A0A2H1YEV4</accession>
<comment type="similarity">
    <text evidence="2">Belongs to the glycosyl hydrolase 3 family.</text>
</comment>
<dbReference type="PANTHER" id="PTHR30480">
    <property type="entry name" value="BETA-HEXOSAMINIDASE-RELATED"/>
    <property type="match status" value="1"/>
</dbReference>
<evidence type="ECO:0000313" key="9">
    <source>
        <dbReference type="Proteomes" id="UP000234211"/>
    </source>
</evidence>
<proteinExistence type="inferred from homology"/>
<evidence type="ECO:0000256" key="1">
    <source>
        <dbReference type="ARBA" id="ARBA00001231"/>
    </source>
</evidence>
<dbReference type="InterPro" id="IPR017853">
    <property type="entry name" value="GH"/>
</dbReference>
<dbReference type="Proteomes" id="UP000234211">
    <property type="component" value="Unassembled WGS sequence"/>
</dbReference>
<dbReference type="SUPFAM" id="SSF56601">
    <property type="entry name" value="beta-lactamase/transpeptidase-like"/>
    <property type="match status" value="1"/>
</dbReference>
<dbReference type="Gene3D" id="3.20.20.300">
    <property type="entry name" value="Glycoside hydrolase, family 3, N-terminal domain"/>
    <property type="match status" value="1"/>
</dbReference>
<keyword evidence="4" id="KW-0378">Hydrolase</keyword>
<protein>
    <recommendedName>
        <fullName evidence="3">beta-N-acetylhexosaminidase</fullName>
        <ecNumber evidence="3">3.2.1.52</ecNumber>
    </recommendedName>
</protein>
<dbReference type="Pfam" id="PF00933">
    <property type="entry name" value="Glyco_hydro_3"/>
    <property type="match status" value="1"/>
</dbReference>
<dbReference type="InterPro" id="IPR050226">
    <property type="entry name" value="NagZ_Beta-hexosaminidase"/>
</dbReference>
<dbReference type="InterPro" id="IPR036962">
    <property type="entry name" value="Glyco_hydro_3_N_sf"/>
</dbReference>
<dbReference type="RefSeq" id="WP_101916547.1">
    <property type="nucleotide sequence ID" value="NZ_OENF01000010.1"/>
</dbReference>
<dbReference type="SUPFAM" id="SSF51445">
    <property type="entry name" value="(Trans)glycosidases"/>
    <property type="match status" value="1"/>
</dbReference>
<evidence type="ECO:0000256" key="4">
    <source>
        <dbReference type="ARBA" id="ARBA00022801"/>
    </source>
</evidence>
<dbReference type="EMBL" id="OENF01000010">
    <property type="protein sequence ID" value="SOS74029.1"/>
    <property type="molecule type" value="Genomic_DNA"/>
</dbReference>
<dbReference type="OrthoDB" id="9805821at2"/>
<dbReference type="Pfam" id="PF00144">
    <property type="entry name" value="Beta-lactamase"/>
    <property type="match status" value="1"/>
</dbReference>
<dbReference type="Gene3D" id="3.40.710.10">
    <property type="entry name" value="DD-peptidase/beta-lactamase superfamily"/>
    <property type="match status" value="1"/>
</dbReference>